<keyword evidence="6" id="KW-1185">Reference proteome</keyword>
<dbReference type="GO" id="GO:0000976">
    <property type="term" value="F:transcription cis-regulatory region binding"/>
    <property type="evidence" value="ECO:0007669"/>
    <property type="project" value="TreeGrafter"/>
</dbReference>
<evidence type="ECO:0000256" key="1">
    <source>
        <dbReference type="ARBA" id="ARBA00023015"/>
    </source>
</evidence>
<evidence type="ECO:0000313" key="5">
    <source>
        <dbReference type="EMBL" id="PNG90353.1"/>
    </source>
</evidence>
<dbReference type="InterPro" id="IPR050109">
    <property type="entry name" value="HTH-type_TetR-like_transc_reg"/>
</dbReference>
<dbReference type="GO" id="GO:0003700">
    <property type="term" value="F:DNA-binding transcription factor activity"/>
    <property type="evidence" value="ECO:0007669"/>
    <property type="project" value="TreeGrafter"/>
</dbReference>
<comment type="caution">
    <text evidence="5">The sequence shown here is derived from an EMBL/GenBank/DDBJ whole genome shotgun (WGS) entry which is preliminary data.</text>
</comment>
<organism evidence="5 6">
    <name type="scientific">Streptomyces malaysiensis</name>
    <dbReference type="NCBI Taxonomy" id="92644"/>
    <lineage>
        <taxon>Bacteria</taxon>
        <taxon>Bacillati</taxon>
        <taxon>Actinomycetota</taxon>
        <taxon>Actinomycetes</taxon>
        <taxon>Kitasatosporales</taxon>
        <taxon>Streptomycetaceae</taxon>
        <taxon>Streptomyces</taxon>
        <taxon>Streptomyces violaceusniger group</taxon>
    </lineage>
</organism>
<evidence type="ECO:0000259" key="4">
    <source>
        <dbReference type="Pfam" id="PF00440"/>
    </source>
</evidence>
<protein>
    <recommendedName>
        <fullName evidence="4">HTH tetR-type domain-containing protein</fullName>
    </recommendedName>
</protein>
<keyword evidence="3" id="KW-0804">Transcription</keyword>
<dbReference type="AlphaFoldDB" id="A0A2J7YQP9"/>
<evidence type="ECO:0000256" key="3">
    <source>
        <dbReference type="ARBA" id="ARBA00023163"/>
    </source>
</evidence>
<dbReference type="InterPro" id="IPR001647">
    <property type="entry name" value="HTH_TetR"/>
</dbReference>
<sequence>MRYAVPVRWRTMSGRGVREAQVEATRAAILDAAERLFAEHGVHTVSNRQISIAAGQGNTAAVGYHFGTKTDLVRAIAGRHAKAIAEIRDRVLAEAGDFTCVRDWAACTVRPVTEHMAALGSPSWFARFNAQVSADPALFEVMMNEDDLVSASREQLRNVLDRFLPDLPHQVTAVRVLMARHLIVQMCVETERALAEGSATARLNWEDTASDLADAITALWEAPVTRRPGDAASK</sequence>
<dbReference type="PANTHER" id="PTHR30055:SF234">
    <property type="entry name" value="HTH-TYPE TRANSCRIPTIONAL REGULATOR BETI"/>
    <property type="match status" value="1"/>
</dbReference>
<keyword evidence="1" id="KW-0805">Transcription regulation</keyword>
<gene>
    <name evidence="5" type="ORF">SMF913_25818</name>
</gene>
<accession>A0A2J7YQP9</accession>
<name>A0A2J7YQP9_STRMQ</name>
<evidence type="ECO:0000313" key="6">
    <source>
        <dbReference type="Proteomes" id="UP000236520"/>
    </source>
</evidence>
<dbReference type="Proteomes" id="UP000236520">
    <property type="component" value="Unassembled WGS sequence"/>
</dbReference>
<evidence type="ECO:0000256" key="2">
    <source>
        <dbReference type="ARBA" id="ARBA00023125"/>
    </source>
</evidence>
<dbReference type="Pfam" id="PF00440">
    <property type="entry name" value="TetR_N"/>
    <property type="match status" value="1"/>
</dbReference>
<reference evidence="5 6" key="1">
    <citation type="submission" date="2015-09" db="EMBL/GenBank/DDBJ databases">
        <title>Genome sequence, genome mining and natural product profiling of a biocontrol bacterium Streptomyces malaysiensis F913.</title>
        <authorList>
            <person name="Xu Y."/>
            <person name="Wei J."/>
            <person name="Xie J."/>
            <person name="Li T."/>
            <person name="Zhou Z."/>
        </authorList>
    </citation>
    <scope>NUCLEOTIDE SEQUENCE [LARGE SCALE GENOMIC DNA]</scope>
    <source>
        <strain evidence="5 6">F913</strain>
    </source>
</reference>
<dbReference type="InterPro" id="IPR009057">
    <property type="entry name" value="Homeodomain-like_sf"/>
</dbReference>
<proteinExistence type="predicted"/>
<dbReference type="PANTHER" id="PTHR30055">
    <property type="entry name" value="HTH-TYPE TRANSCRIPTIONAL REGULATOR RUTR"/>
    <property type="match status" value="1"/>
</dbReference>
<dbReference type="SUPFAM" id="SSF46689">
    <property type="entry name" value="Homeodomain-like"/>
    <property type="match status" value="1"/>
</dbReference>
<dbReference type="Gene3D" id="1.10.357.10">
    <property type="entry name" value="Tetracycline Repressor, domain 2"/>
    <property type="match status" value="1"/>
</dbReference>
<keyword evidence="2" id="KW-0238">DNA-binding</keyword>
<feature type="domain" description="HTH tetR-type" evidence="4">
    <location>
        <begin position="29"/>
        <end position="76"/>
    </location>
</feature>
<dbReference type="EMBL" id="LJIW01000002">
    <property type="protein sequence ID" value="PNG90353.1"/>
    <property type="molecule type" value="Genomic_DNA"/>
</dbReference>